<feature type="region of interest" description="Disordered" evidence="1">
    <location>
        <begin position="163"/>
        <end position="200"/>
    </location>
</feature>
<protein>
    <recommendedName>
        <fullName evidence="4">Adhesin protein Mad2</fullName>
    </recommendedName>
</protein>
<evidence type="ECO:0000256" key="1">
    <source>
        <dbReference type="SAM" id="MobiDB-lite"/>
    </source>
</evidence>
<evidence type="ECO:0000313" key="3">
    <source>
        <dbReference type="Proteomes" id="UP000748025"/>
    </source>
</evidence>
<sequence>MKSAMIAAAALASAASAHNIKPRAPLDLGIKVADVLDVKLCLGLDVKLPLGISAESAGCPDGPPAADQTNTWHPPHHVPMDDCDDNDNDGWHYVRPCGCSAHKPHAWGTSTVVRAVVTTIVSCAPSVTDCPGRGNATTVVVPATTYICPVALANKAVVPASTTPGPAVDTPCPEHDEPAKGGVPPNKALPAPPASPAPAAPVAAVATTPALVAAFVPPKETPAPAPAPDLVPAPAPAPVIIVAPSGTGSYGGNTTIPPAMAAAPQTTHKVGAVFAISLAAYLLI</sequence>
<name>A0A9P7NEC0_9HYPO</name>
<feature type="compositionally biased region" description="Pro residues" evidence="1">
    <location>
        <begin position="190"/>
        <end position="199"/>
    </location>
</feature>
<proteinExistence type="predicted"/>
<evidence type="ECO:0000313" key="2">
    <source>
        <dbReference type="EMBL" id="KAG6014694.1"/>
    </source>
</evidence>
<dbReference type="Proteomes" id="UP000748025">
    <property type="component" value="Unassembled WGS sequence"/>
</dbReference>
<comment type="caution">
    <text evidence="2">The sequence shown here is derived from an EMBL/GenBank/DDBJ whole genome shotgun (WGS) entry which is preliminary data.</text>
</comment>
<accession>A0A9P7NEC0</accession>
<organism evidence="2 3">
    <name type="scientific">Claviceps pusilla</name>
    <dbReference type="NCBI Taxonomy" id="123648"/>
    <lineage>
        <taxon>Eukaryota</taxon>
        <taxon>Fungi</taxon>
        <taxon>Dikarya</taxon>
        <taxon>Ascomycota</taxon>
        <taxon>Pezizomycotina</taxon>
        <taxon>Sordariomycetes</taxon>
        <taxon>Hypocreomycetidae</taxon>
        <taxon>Hypocreales</taxon>
        <taxon>Clavicipitaceae</taxon>
        <taxon>Claviceps</taxon>
    </lineage>
</organism>
<dbReference type="OrthoDB" id="5154031at2759"/>
<evidence type="ECO:0008006" key="4">
    <source>
        <dbReference type="Google" id="ProtNLM"/>
    </source>
</evidence>
<dbReference type="AlphaFoldDB" id="A0A9P7NEC0"/>
<gene>
    <name evidence="2" type="ORF">E4U43_006250</name>
</gene>
<dbReference type="EMBL" id="SRPW01000429">
    <property type="protein sequence ID" value="KAG6014694.1"/>
    <property type="molecule type" value="Genomic_DNA"/>
</dbReference>
<reference evidence="2" key="1">
    <citation type="journal article" date="2020" name="bioRxiv">
        <title>Whole genome comparisons of ergot fungi reveals the divergence and evolution of species within the genus Claviceps are the result of varying mechanisms driving genome evolution and host range expansion.</title>
        <authorList>
            <person name="Wyka S.A."/>
            <person name="Mondo S.J."/>
            <person name="Liu M."/>
            <person name="Dettman J."/>
            <person name="Nalam V."/>
            <person name="Broders K.D."/>
        </authorList>
    </citation>
    <scope>NUCLEOTIDE SEQUENCE</scope>
    <source>
        <strain evidence="2">CCC 602</strain>
    </source>
</reference>
<keyword evidence="3" id="KW-1185">Reference proteome</keyword>